<keyword evidence="4" id="KW-1185">Reference proteome</keyword>
<dbReference type="PANTHER" id="PTHR34580:SF9">
    <property type="entry name" value="SLL5097 PROTEIN"/>
    <property type="match status" value="1"/>
</dbReference>
<evidence type="ECO:0000313" key="4">
    <source>
        <dbReference type="Proteomes" id="UP000253676"/>
    </source>
</evidence>
<dbReference type="InterPro" id="IPR057727">
    <property type="entry name" value="WCX_dom"/>
</dbReference>
<reference evidence="3 4" key="1">
    <citation type="submission" date="2018-07" db="EMBL/GenBank/DDBJ databases">
        <title>Complete genome sequence of Flavobacterium psychrolimnae LMG 22018.</title>
        <authorList>
            <person name="Kim D.-U."/>
        </authorList>
    </citation>
    <scope>NUCLEOTIDE SEQUENCE [LARGE SCALE GENOMIC DNA]</scope>
    <source>
        <strain evidence="3 4">LMG 22018</strain>
    </source>
</reference>
<proteinExistence type="predicted"/>
<feature type="domain" description="WCX" evidence="2">
    <location>
        <begin position="254"/>
        <end position="328"/>
    </location>
</feature>
<dbReference type="RefSeq" id="WP_113633773.1">
    <property type="nucleotide sequence ID" value="NZ_QNUX01000002.1"/>
</dbReference>
<dbReference type="PROSITE" id="PS52050">
    <property type="entry name" value="WYL"/>
    <property type="match status" value="1"/>
</dbReference>
<dbReference type="OrthoDB" id="43316at2"/>
<name>A0A366B5A4_9FLAO</name>
<evidence type="ECO:0000313" key="3">
    <source>
        <dbReference type="EMBL" id="RBN51394.1"/>
    </source>
</evidence>
<organism evidence="3 4">
    <name type="scientific">Flavobacterium psychrolimnae</name>
    <dbReference type="NCBI Taxonomy" id="249351"/>
    <lineage>
        <taxon>Bacteria</taxon>
        <taxon>Pseudomonadati</taxon>
        <taxon>Bacteroidota</taxon>
        <taxon>Flavobacteriia</taxon>
        <taxon>Flavobacteriales</taxon>
        <taxon>Flavobacteriaceae</taxon>
        <taxon>Flavobacterium</taxon>
    </lineage>
</organism>
<gene>
    <name evidence="3" type="ORF">DR980_02940</name>
</gene>
<protein>
    <submittedName>
        <fullName evidence="3">WYL domain-containing protein</fullName>
    </submittedName>
</protein>
<dbReference type="PANTHER" id="PTHR34580">
    <property type="match status" value="1"/>
</dbReference>
<feature type="domain" description="WYL" evidence="1">
    <location>
        <begin position="156"/>
        <end position="222"/>
    </location>
</feature>
<evidence type="ECO:0000259" key="1">
    <source>
        <dbReference type="Pfam" id="PF13280"/>
    </source>
</evidence>
<dbReference type="EMBL" id="QNUX01000002">
    <property type="protein sequence ID" value="RBN51394.1"/>
    <property type="molecule type" value="Genomic_DNA"/>
</dbReference>
<dbReference type="Pfam" id="PF13280">
    <property type="entry name" value="WYL"/>
    <property type="match status" value="1"/>
</dbReference>
<dbReference type="InterPro" id="IPR051534">
    <property type="entry name" value="CBASS_pafABC_assoc_protein"/>
</dbReference>
<dbReference type="InterPro" id="IPR026881">
    <property type="entry name" value="WYL_dom"/>
</dbReference>
<dbReference type="Proteomes" id="UP000253676">
    <property type="component" value="Unassembled WGS sequence"/>
</dbReference>
<comment type="caution">
    <text evidence="3">The sequence shown here is derived from an EMBL/GenBank/DDBJ whole genome shotgun (WGS) entry which is preliminary data.</text>
</comment>
<dbReference type="Pfam" id="PF25583">
    <property type="entry name" value="WCX"/>
    <property type="match status" value="1"/>
</dbReference>
<accession>A0A366B5A4</accession>
<sequence length="332" mass="39293">MSTNKHAIIRYQTLDKCFRNVGRNYSIEDLVNECNKSICEYTGKEEGIKKRQLYDDIRFMESDQGWSIELKKVKDGRRVFYKYEDSNFSITNQPLNETEANQLREALLTLDRFKGLPQYNWINEINARLESSFNLKQQNDIIISFEQNEYLKGLEYIPEIYNAILYKKVLHIDYKNFKTENLTTIIINPYYLKQYNMRWFLFGKSQGYETITNLALDRIEKIDSGSQVYMETDIDFSQYFEDIIGVTIPNENVVDIILEVDKTLIPYITTKPLHGSQKIKEKNNNIEVHLKLIPNYELETLILSFGEKIRVVEPTTLVQKVKDRINKMTKNY</sequence>
<dbReference type="AlphaFoldDB" id="A0A366B5A4"/>
<evidence type="ECO:0000259" key="2">
    <source>
        <dbReference type="Pfam" id="PF25583"/>
    </source>
</evidence>